<gene>
    <name evidence="3" type="ORF">M011DRAFT_467285</name>
</gene>
<feature type="transmembrane region" description="Helical" evidence="1">
    <location>
        <begin position="102"/>
        <end position="123"/>
    </location>
</feature>
<feature type="chain" id="PRO_5025333963" description="Mid2 domain-containing protein" evidence="2">
    <location>
        <begin position="21"/>
        <end position="130"/>
    </location>
</feature>
<organism evidence="3 4">
    <name type="scientific">Sporormia fimetaria CBS 119925</name>
    <dbReference type="NCBI Taxonomy" id="1340428"/>
    <lineage>
        <taxon>Eukaryota</taxon>
        <taxon>Fungi</taxon>
        <taxon>Dikarya</taxon>
        <taxon>Ascomycota</taxon>
        <taxon>Pezizomycotina</taxon>
        <taxon>Dothideomycetes</taxon>
        <taxon>Pleosporomycetidae</taxon>
        <taxon>Pleosporales</taxon>
        <taxon>Sporormiaceae</taxon>
        <taxon>Sporormia</taxon>
    </lineage>
</organism>
<keyword evidence="1" id="KW-0812">Transmembrane</keyword>
<evidence type="ECO:0008006" key="5">
    <source>
        <dbReference type="Google" id="ProtNLM"/>
    </source>
</evidence>
<keyword evidence="1" id="KW-0472">Membrane</keyword>
<evidence type="ECO:0000313" key="4">
    <source>
        <dbReference type="Proteomes" id="UP000799440"/>
    </source>
</evidence>
<accession>A0A6A6VAP2</accession>
<keyword evidence="2" id="KW-0732">Signal</keyword>
<dbReference type="Proteomes" id="UP000799440">
    <property type="component" value="Unassembled WGS sequence"/>
</dbReference>
<protein>
    <recommendedName>
        <fullName evidence="5">Mid2 domain-containing protein</fullName>
    </recommendedName>
</protein>
<dbReference type="AlphaFoldDB" id="A0A6A6VAP2"/>
<dbReference type="EMBL" id="MU006571">
    <property type="protein sequence ID" value="KAF2747672.1"/>
    <property type="molecule type" value="Genomic_DNA"/>
</dbReference>
<keyword evidence="4" id="KW-1185">Reference proteome</keyword>
<feature type="signal peptide" evidence="2">
    <location>
        <begin position="1"/>
        <end position="20"/>
    </location>
</feature>
<reference evidence="3" key="1">
    <citation type="journal article" date="2020" name="Stud. Mycol.">
        <title>101 Dothideomycetes genomes: a test case for predicting lifestyles and emergence of pathogens.</title>
        <authorList>
            <person name="Haridas S."/>
            <person name="Albert R."/>
            <person name="Binder M."/>
            <person name="Bloem J."/>
            <person name="Labutti K."/>
            <person name="Salamov A."/>
            <person name="Andreopoulos B."/>
            <person name="Baker S."/>
            <person name="Barry K."/>
            <person name="Bills G."/>
            <person name="Bluhm B."/>
            <person name="Cannon C."/>
            <person name="Castanera R."/>
            <person name="Culley D."/>
            <person name="Daum C."/>
            <person name="Ezra D."/>
            <person name="Gonzalez J."/>
            <person name="Henrissat B."/>
            <person name="Kuo A."/>
            <person name="Liang C."/>
            <person name="Lipzen A."/>
            <person name="Lutzoni F."/>
            <person name="Magnuson J."/>
            <person name="Mondo S."/>
            <person name="Nolan M."/>
            <person name="Ohm R."/>
            <person name="Pangilinan J."/>
            <person name="Park H.-J."/>
            <person name="Ramirez L."/>
            <person name="Alfaro M."/>
            <person name="Sun H."/>
            <person name="Tritt A."/>
            <person name="Yoshinaga Y."/>
            <person name="Zwiers L.-H."/>
            <person name="Turgeon B."/>
            <person name="Goodwin S."/>
            <person name="Spatafora J."/>
            <person name="Crous P."/>
            <person name="Grigoriev I."/>
        </authorList>
    </citation>
    <scope>NUCLEOTIDE SEQUENCE</scope>
    <source>
        <strain evidence="3">CBS 119925</strain>
    </source>
</reference>
<name>A0A6A6VAP2_9PLEO</name>
<evidence type="ECO:0000256" key="1">
    <source>
        <dbReference type="SAM" id="Phobius"/>
    </source>
</evidence>
<proteinExistence type="predicted"/>
<keyword evidence="1" id="KW-1133">Transmembrane helix</keyword>
<sequence length="130" mass="13734">MKLTAAFSASQLVAIPLVIAGPIILSVGKPTVTVTETMTMTVQPEQTLQVLQTQVGGDRTMNGTFSWPTVTQAVAVEAVAEETGTPQDPVKGPDDGKVGSGLVIGLVAAFLGVPLLGIMYFAYKRRRYRV</sequence>
<evidence type="ECO:0000313" key="3">
    <source>
        <dbReference type="EMBL" id="KAF2747672.1"/>
    </source>
</evidence>
<evidence type="ECO:0000256" key="2">
    <source>
        <dbReference type="SAM" id="SignalP"/>
    </source>
</evidence>